<dbReference type="Pfam" id="PF08244">
    <property type="entry name" value="Glyco_hydro_32C"/>
    <property type="match status" value="1"/>
</dbReference>
<sequence>MAEWTREQRYRRIEDVEQNEVIELKKKVDCCPYRQQFHIQPNTGLLNDPNGFSYYNGEYHLFYQWFPLGPVHGLKYWYHVSSKDLVNWKDCGIGITPDKYFESHGAFSGTGIVENEKLYLFYTGNTRNKDWVRHPYQCLAVMNKDGVITKNDEPVIECIPEGYTDHFRDPKVLKYNHKYYCLIGAQTDELLGTVVYYQSEDLLNWTFKGEVKTNFKGNGFMWECPDYFELDNKGIFIISPQGIEPDGDNYLNIFQSGYLIGELIDFENGIFNHGVFRELDRGFDFYAPQTTEDDNGRRVLIGWMGLPEIDYPSDESEWAHCLTIPREIKIQDNKIVQAPVQELQQLRCNERSVLYKLNNEDRIVDDFNGKVYEMICTFKEFNGDYIGVKLRKGENEETVVYYDIKDKKLVIDRSKSGKMFAEEYGMQRKCIIDSKEIKLQVFVDISSIEVFVNDGEEVFTGRIFTDKNSTGISFFANGDAVVEAKLWDIQK</sequence>
<dbReference type="InterPro" id="IPR023296">
    <property type="entry name" value="Glyco_hydro_beta-prop_sf"/>
</dbReference>
<evidence type="ECO:0000313" key="13">
    <source>
        <dbReference type="Proteomes" id="UP000679179"/>
    </source>
</evidence>
<dbReference type="Gene3D" id="2.115.10.20">
    <property type="entry name" value="Glycosyl hydrolase domain, family 43"/>
    <property type="match status" value="1"/>
</dbReference>
<dbReference type="InterPro" id="IPR013148">
    <property type="entry name" value="Glyco_hydro_32_N"/>
</dbReference>
<dbReference type="PANTHER" id="PTHR43101">
    <property type="entry name" value="BETA-FRUCTOSIDASE"/>
    <property type="match status" value="1"/>
</dbReference>
<dbReference type="InterPro" id="IPR001362">
    <property type="entry name" value="Glyco_hydro_32"/>
</dbReference>
<keyword evidence="6 8" id="KW-0326">Glycosidase</keyword>
<comment type="function">
    <text evidence="9">Enables the bacterium to metabolize sucrose as a sole carbon source.</text>
</comment>
<dbReference type="EC" id="3.2.1.26" evidence="3 8"/>
<dbReference type="CDD" id="cd18623">
    <property type="entry name" value="GH32_ScrB-like"/>
    <property type="match status" value="1"/>
</dbReference>
<evidence type="ECO:0000256" key="2">
    <source>
        <dbReference type="ARBA" id="ARBA00009902"/>
    </source>
</evidence>
<feature type="domain" description="Glycosyl hydrolase family 32 N-terminal" evidence="10">
    <location>
        <begin position="38"/>
        <end position="339"/>
    </location>
</feature>
<evidence type="ECO:0000313" key="12">
    <source>
        <dbReference type="EMBL" id="GIM30442.1"/>
    </source>
</evidence>
<evidence type="ECO:0000256" key="4">
    <source>
        <dbReference type="ARBA" id="ARBA00019623"/>
    </source>
</evidence>
<evidence type="ECO:0000256" key="8">
    <source>
        <dbReference type="RuleBase" id="RU362110"/>
    </source>
</evidence>
<comment type="catalytic activity">
    <reaction evidence="8">
        <text>Hydrolysis of terminal non-reducing beta-D-fructofuranoside residues in beta-D-fructofuranosides.</text>
        <dbReference type="EC" id="3.2.1.26"/>
    </reaction>
</comment>
<evidence type="ECO:0000256" key="3">
    <source>
        <dbReference type="ARBA" id="ARBA00012758"/>
    </source>
</evidence>
<name>A0A919S295_9CLOT</name>
<organism evidence="12 13">
    <name type="scientific">Clostridium polyendosporum</name>
    <dbReference type="NCBI Taxonomy" id="69208"/>
    <lineage>
        <taxon>Bacteria</taxon>
        <taxon>Bacillati</taxon>
        <taxon>Bacillota</taxon>
        <taxon>Clostridia</taxon>
        <taxon>Eubacteriales</taxon>
        <taxon>Clostridiaceae</taxon>
        <taxon>Clostridium</taxon>
    </lineage>
</organism>
<evidence type="ECO:0000256" key="5">
    <source>
        <dbReference type="ARBA" id="ARBA00022801"/>
    </source>
</evidence>
<dbReference type="Proteomes" id="UP000679179">
    <property type="component" value="Unassembled WGS sequence"/>
</dbReference>
<dbReference type="RefSeq" id="WP_212905107.1">
    <property type="nucleotide sequence ID" value="NZ_BOPZ01000037.1"/>
</dbReference>
<reference evidence="12" key="1">
    <citation type="submission" date="2021-03" db="EMBL/GenBank/DDBJ databases">
        <title>Taxonomic study of Clostridium polyendosporum from meadow-gley soil under rice.</title>
        <authorList>
            <person name="Kobayashi H."/>
            <person name="Tanizawa Y."/>
            <person name="Yagura M."/>
        </authorList>
    </citation>
    <scope>NUCLEOTIDE SEQUENCE</scope>
    <source>
        <strain evidence="12">JCM 30710</strain>
    </source>
</reference>
<dbReference type="GO" id="GO:0005737">
    <property type="term" value="C:cytoplasm"/>
    <property type="evidence" value="ECO:0007669"/>
    <property type="project" value="UniProtKB-SubCell"/>
</dbReference>
<dbReference type="PROSITE" id="PS00609">
    <property type="entry name" value="GLYCOSYL_HYDROL_F32"/>
    <property type="match status" value="1"/>
</dbReference>
<keyword evidence="5 8" id="KW-0378">Hydrolase</keyword>
<evidence type="ECO:0000256" key="6">
    <source>
        <dbReference type="ARBA" id="ARBA00023295"/>
    </source>
</evidence>
<comment type="subcellular location">
    <subcellularLocation>
        <location evidence="9">Cytoplasm</location>
    </subcellularLocation>
</comment>
<accession>A0A919S295</accession>
<feature type="domain" description="Glycosyl hydrolase family 32 C-terminal" evidence="11">
    <location>
        <begin position="342"/>
        <end position="487"/>
    </location>
</feature>
<dbReference type="InterPro" id="IPR051214">
    <property type="entry name" value="GH32_Enzymes"/>
</dbReference>
<comment type="similarity">
    <text evidence="2 8">Belongs to the glycosyl hydrolase 32 family.</text>
</comment>
<gene>
    <name evidence="12" type="ORF">CPJCM30710_31080</name>
</gene>
<comment type="pathway">
    <text evidence="1 9">Glycan biosynthesis; sucrose metabolism.</text>
</comment>
<proteinExistence type="inferred from homology"/>
<dbReference type="SUPFAM" id="SSF75005">
    <property type="entry name" value="Arabinanase/levansucrase/invertase"/>
    <property type="match status" value="1"/>
</dbReference>
<dbReference type="InterPro" id="IPR018053">
    <property type="entry name" value="Glyco_hydro_32_AS"/>
</dbReference>
<dbReference type="GO" id="GO:0004564">
    <property type="term" value="F:beta-fructofuranosidase activity"/>
    <property type="evidence" value="ECO:0007669"/>
    <property type="project" value="UniProtKB-EC"/>
</dbReference>
<dbReference type="SMART" id="SM00640">
    <property type="entry name" value="Glyco_32"/>
    <property type="match status" value="1"/>
</dbReference>
<keyword evidence="9" id="KW-0119">Carbohydrate metabolism</keyword>
<evidence type="ECO:0000256" key="7">
    <source>
        <dbReference type="ARBA" id="ARBA00033367"/>
    </source>
</evidence>
<dbReference type="AlphaFoldDB" id="A0A919S295"/>
<protein>
    <recommendedName>
        <fullName evidence="4 8">Sucrose-6-phosphate hydrolase</fullName>
        <ecNumber evidence="3 8">3.2.1.26</ecNumber>
    </recommendedName>
    <alternativeName>
        <fullName evidence="7 9">Invertase</fullName>
    </alternativeName>
</protein>
<dbReference type="InterPro" id="IPR013189">
    <property type="entry name" value="Glyco_hydro_32_C"/>
</dbReference>
<evidence type="ECO:0000259" key="11">
    <source>
        <dbReference type="Pfam" id="PF08244"/>
    </source>
</evidence>
<dbReference type="InterPro" id="IPR013320">
    <property type="entry name" value="ConA-like_dom_sf"/>
</dbReference>
<comment type="caution">
    <text evidence="12">The sequence shown here is derived from an EMBL/GenBank/DDBJ whole genome shotgun (WGS) entry which is preliminary data.</text>
</comment>
<evidence type="ECO:0000256" key="9">
    <source>
        <dbReference type="RuleBase" id="RU365015"/>
    </source>
</evidence>
<dbReference type="Gene3D" id="2.60.120.560">
    <property type="entry name" value="Exo-inulinase, domain 1"/>
    <property type="match status" value="1"/>
</dbReference>
<keyword evidence="9" id="KW-0963">Cytoplasm</keyword>
<dbReference type="Pfam" id="PF00251">
    <property type="entry name" value="Glyco_hydro_32N"/>
    <property type="match status" value="1"/>
</dbReference>
<keyword evidence="13" id="KW-1185">Reference proteome</keyword>
<dbReference type="PANTHER" id="PTHR43101:SF1">
    <property type="entry name" value="BETA-FRUCTOSIDASE"/>
    <property type="match status" value="1"/>
</dbReference>
<dbReference type="NCBIfam" id="TIGR01322">
    <property type="entry name" value="scrB_fam"/>
    <property type="match status" value="1"/>
</dbReference>
<dbReference type="GO" id="GO:0005975">
    <property type="term" value="P:carbohydrate metabolic process"/>
    <property type="evidence" value="ECO:0007669"/>
    <property type="project" value="InterPro"/>
</dbReference>
<evidence type="ECO:0000256" key="1">
    <source>
        <dbReference type="ARBA" id="ARBA00004914"/>
    </source>
</evidence>
<dbReference type="InterPro" id="IPR006232">
    <property type="entry name" value="Suc6P_hydrolase"/>
</dbReference>
<dbReference type="EMBL" id="BOPZ01000037">
    <property type="protein sequence ID" value="GIM30442.1"/>
    <property type="molecule type" value="Genomic_DNA"/>
</dbReference>
<dbReference type="SUPFAM" id="SSF49899">
    <property type="entry name" value="Concanavalin A-like lectins/glucanases"/>
    <property type="match status" value="1"/>
</dbReference>
<evidence type="ECO:0000259" key="10">
    <source>
        <dbReference type="Pfam" id="PF00251"/>
    </source>
</evidence>